<keyword evidence="5" id="KW-1133">Transmembrane helix</keyword>
<protein>
    <recommendedName>
        <fullName evidence="7">Phospholipid/glycerol acyltransferase domain-containing protein</fullName>
    </recommendedName>
</protein>
<dbReference type="AlphaFoldDB" id="A0A833VJZ8"/>
<sequence>MASTIFLPKSFIASCRLLLSKLSFSDQHRRNPKLEKCYHRPKPVYDKLLEQTQKYYQDKTLVLDLEGALFRSNLTFPYFMVIALEAGGFLRGIILLCMYPFICFLNQDMAIRVLTIISFCGLKEEEVTRVGRAVLPKHLLEDVGMEGLEMVKCKIRPRAIICITRMPRVMVETFVREYVRGVEVVVGKEVKTVGGYYTGLLAMEERRLEGKLGLHFGEFVGFGCSGIGSQHQLFSICKDFYFVDDGEKRKWHALQRDKYLKPLVFHDGRLAIRPTPFAAQAMYMWLPLGILLSLIRSLVSVYLPYNISIFVGAFFGMKTRVSFEALVNQCNNADAKCGDNSGRLFICNHRTLLDPIYISAVLNKQRISAVTYSVSRITEKMSPIKTVRLTRNREEDKRRMETLLKQGDLVICPEGTTCREPYLLRFSPLFAEVADEVYPVALTTKAGMFYGTSTGLFKFFDHFYFLMNPWPEYEVKFLEKMSTRSIDGKSCTGFEAVNHVQSEIGRVLGFGLTKLTRKDKYLMLAGNEGFV</sequence>
<dbReference type="GO" id="GO:0090447">
    <property type="term" value="F:glycerol-3-phosphate 2-O-acyltransferase activity"/>
    <property type="evidence" value="ECO:0007669"/>
    <property type="project" value="TreeGrafter"/>
</dbReference>
<gene>
    <name evidence="8" type="ORF">FCM35_KLT09580</name>
</gene>
<dbReference type="Pfam" id="PF01553">
    <property type="entry name" value="Acyltransferase"/>
    <property type="match status" value="1"/>
</dbReference>
<evidence type="ECO:0000313" key="9">
    <source>
        <dbReference type="Proteomes" id="UP000623129"/>
    </source>
</evidence>
<dbReference type="SUPFAM" id="SSF69593">
    <property type="entry name" value="Glycerol-3-phosphate (1)-acyltransferase"/>
    <property type="match status" value="1"/>
</dbReference>
<evidence type="ECO:0000259" key="7">
    <source>
        <dbReference type="SMART" id="SM00563"/>
    </source>
</evidence>
<comment type="subcellular location">
    <subcellularLocation>
        <location evidence="1">Membrane</location>
        <topology evidence="1">Multi-pass membrane protein</topology>
    </subcellularLocation>
</comment>
<dbReference type="GO" id="GO:0016791">
    <property type="term" value="F:phosphatase activity"/>
    <property type="evidence" value="ECO:0007669"/>
    <property type="project" value="TreeGrafter"/>
</dbReference>
<dbReference type="InterPro" id="IPR056462">
    <property type="entry name" value="HAD_RAM2/GPAT1-8"/>
</dbReference>
<name>A0A833VJZ8_9POAL</name>
<dbReference type="Pfam" id="PF23270">
    <property type="entry name" value="HAD_RAM2_N"/>
    <property type="match status" value="1"/>
</dbReference>
<evidence type="ECO:0000313" key="8">
    <source>
        <dbReference type="EMBL" id="KAF3340736.1"/>
    </source>
</evidence>
<keyword evidence="3" id="KW-0808">Transferase</keyword>
<dbReference type="EMBL" id="SWLB01000002">
    <property type="protein sequence ID" value="KAF3340736.1"/>
    <property type="molecule type" value="Genomic_DNA"/>
</dbReference>
<dbReference type="GO" id="GO:0016020">
    <property type="term" value="C:membrane"/>
    <property type="evidence" value="ECO:0007669"/>
    <property type="project" value="UniProtKB-SubCell"/>
</dbReference>
<organism evidence="8 9">
    <name type="scientific">Carex littledalei</name>
    <dbReference type="NCBI Taxonomy" id="544730"/>
    <lineage>
        <taxon>Eukaryota</taxon>
        <taxon>Viridiplantae</taxon>
        <taxon>Streptophyta</taxon>
        <taxon>Embryophyta</taxon>
        <taxon>Tracheophyta</taxon>
        <taxon>Spermatophyta</taxon>
        <taxon>Magnoliopsida</taxon>
        <taxon>Liliopsida</taxon>
        <taxon>Poales</taxon>
        <taxon>Cyperaceae</taxon>
        <taxon>Cyperoideae</taxon>
        <taxon>Cariceae</taxon>
        <taxon>Carex</taxon>
        <taxon>Carex subgen. Euthyceras</taxon>
    </lineage>
</organism>
<keyword evidence="9" id="KW-1185">Reference proteome</keyword>
<evidence type="ECO:0000256" key="6">
    <source>
        <dbReference type="ARBA" id="ARBA00023136"/>
    </source>
</evidence>
<dbReference type="InterPro" id="IPR002123">
    <property type="entry name" value="Plipid/glycerol_acylTrfase"/>
</dbReference>
<comment type="similarity">
    <text evidence="2">Belongs to the GPAT/DAPAT family.</text>
</comment>
<dbReference type="OrthoDB" id="1854593at2759"/>
<evidence type="ECO:0000256" key="2">
    <source>
        <dbReference type="ARBA" id="ARBA00007937"/>
    </source>
</evidence>
<feature type="domain" description="Phospholipid/glycerol acyltransferase" evidence="7">
    <location>
        <begin position="343"/>
        <end position="445"/>
    </location>
</feature>
<comment type="caution">
    <text evidence="8">The sequence shown here is derived from an EMBL/GenBank/DDBJ whole genome shotgun (WGS) entry which is preliminary data.</text>
</comment>
<dbReference type="GO" id="GO:0010143">
    <property type="term" value="P:cutin biosynthetic process"/>
    <property type="evidence" value="ECO:0007669"/>
    <property type="project" value="TreeGrafter"/>
</dbReference>
<evidence type="ECO:0000256" key="5">
    <source>
        <dbReference type="ARBA" id="ARBA00022989"/>
    </source>
</evidence>
<dbReference type="SMART" id="SM00563">
    <property type="entry name" value="PlsC"/>
    <property type="match status" value="1"/>
</dbReference>
<accession>A0A833VJZ8</accession>
<keyword evidence="6" id="KW-0472">Membrane</keyword>
<evidence type="ECO:0000256" key="1">
    <source>
        <dbReference type="ARBA" id="ARBA00004141"/>
    </source>
</evidence>
<dbReference type="PANTHER" id="PTHR15486">
    <property type="entry name" value="ANCIENT UBIQUITOUS PROTEIN"/>
    <property type="match status" value="1"/>
</dbReference>
<evidence type="ECO:0000256" key="4">
    <source>
        <dbReference type="ARBA" id="ARBA00022692"/>
    </source>
</evidence>
<dbReference type="PANTHER" id="PTHR15486:SF62">
    <property type="entry name" value="GLYCEROL-3-PHOSPHATE ACYLTRANSFERASE 2-RELATED"/>
    <property type="match status" value="1"/>
</dbReference>
<keyword evidence="4" id="KW-0812">Transmembrane</keyword>
<proteinExistence type="inferred from homology"/>
<dbReference type="Proteomes" id="UP000623129">
    <property type="component" value="Unassembled WGS sequence"/>
</dbReference>
<reference evidence="8" key="1">
    <citation type="submission" date="2020-01" db="EMBL/GenBank/DDBJ databases">
        <title>Genome sequence of Kobresia littledalei, the first chromosome-level genome in the family Cyperaceae.</title>
        <authorList>
            <person name="Qu G."/>
        </authorList>
    </citation>
    <scope>NUCLEOTIDE SEQUENCE</scope>
    <source>
        <strain evidence="8">C.B.Clarke</strain>
        <tissue evidence="8">Leaf</tissue>
    </source>
</reference>
<evidence type="ECO:0000256" key="3">
    <source>
        <dbReference type="ARBA" id="ARBA00022679"/>
    </source>
</evidence>